<protein>
    <submittedName>
        <fullName evidence="2">Retrotransposon protein</fullName>
    </submittedName>
</protein>
<comment type="caution">
    <text evidence="2">The sequence shown here is derived from an EMBL/GenBank/DDBJ whole genome shotgun (WGS) entry which is preliminary data.</text>
</comment>
<accession>A0A5D3C7F7</accession>
<gene>
    <name evidence="2" type="ORF">E5676_scaffold1737G001160</name>
    <name evidence="1" type="ORF">E6C27_scaffold673G00830</name>
</gene>
<dbReference type="OrthoDB" id="3255758at2759"/>
<dbReference type="EMBL" id="SSTE01011804">
    <property type="protein sequence ID" value="KAA0050619.1"/>
    <property type="molecule type" value="Genomic_DNA"/>
</dbReference>
<dbReference type="Proteomes" id="UP000321947">
    <property type="component" value="Unassembled WGS sequence"/>
</dbReference>
<reference evidence="3 4" key="1">
    <citation type="submission" date="2019-08" db="EMBL/GenBank/DDBJ databases">
        <title>Draft genome sequences of two oriental melons (Cucumis melo L. var makuwa).</title>
        <authorList>
            <person name="Kwon S.-Y."/>
        </authorList>
    </citation>
    <scope>NUCLEOTIDE SEQUENCE [LARGE SCALE GENOMIC DNA]</scope>
    <source>
        <strain evidence="4">cv. Chang Bougi</strain>
        <strain evidence="3">cv. SW 3</strain>
        <tissue evidence="2">Leaf</tissue>
    </source>
</reference>
<evidence type="ECO:0000313" key="1">
    <source>
        <dbReference type="EMBL" id="KAA0050619.1"/>
    </source>
</evidence>
<evidence type="ECO:0000313" key="3">
    <source>
        <dbReference type="Proteomes" id="UP000321393"/>
    </source>
</evidence>
<proteinExistence type="predicted"/>
<evidence type="ECO:0000313" key="4">
    <source>
        <dbReference type="Proteomes" id="UP000321947"/>
    </source>
</evidence>
<dbReference type="EMBL" id="SSTD01013081">
    <property type="protein sequence ID" value="TYK07821.1"/>
    <property type="molecule type" value="Genomic_DNA"/>
</dbReference>
<evidence type="ECO:0000313" key="2">
    <source>
        <dbReference type="EMBL" id="TYK07821.1"/>
    </source>
</evidence>
<organism evidence="2 4">
    <name type="scientific">Cucumis melo var. makuwa</name>
    <name type="common">Oriental melon</name>
    <dbReference type="NCBI Taxonomy" id="1194695"/>
    <lineage>
        <taxon>Eukaryota</taxon>
        <taxon>Viridiplantae</taxon>
        <taxon>Streptophyta</taxon>
        <taxon>Embryophyta</taxon>
        <taxon>Tracheophyta</taxon>
        <taxon>Spermatophyta</taxon>
        <taxon>Magnoliopsida</taxon>
        <taxon>eudicotyledons</taxon>
        <taxon>Gunneridae</taxon>
        <taxon>Pentapetalae</taxon>
        <taxon>rosids</taxon>
        <taxon>fabids</taxon>
        <taxon>Cucurbitales</taxon>
        <taxon>Cucurbitaceae</taxon>
        <taxon>Benincaseae</taxon>
        <taxon>Cucumis</taxon>
    </lineage>
</organism>
<sequence length="108" mass="12370">MQWIRLERRIPMYYYAEHEVFDSWVKSHLANNGLLIKTLLNYNDLSYVLGKDWATGARSKTFADGLDMSADELIAIGPGRSCEGRNALSESKRKCNVHLPEMVDIIHN</sequence>
<dbReference type="Proteomes" id="UP000321393">
    <property type="component" value="Unassembled WGS sequence"/>
</dbReference>
<dbReference type="AlphaFoldDB" id="A0A5D3C7F7"/>
<name>A0A5D3C7F7_CUCMM</name>